<dbReference type="EMBL" id="JRYR02000002">
    <property type="protein sequence ID" value="OHX64549.1"/>
    <property type="molecule type" value="Genomic_DNA"/>
</dbReference>
<reference evidence="1 2" key="1">
    <citation type="journal article" date="2012" name="Int. J. Syst. Evol. Microbiol.">
        <title>Flammeovirga pacifica sp. nov., isolated from deep-sea sediment.</title>
        <authorList>
            <person name="Xu H."/>
            <person name="Fu Y."/>
            <person name="Yang N."/>
            <person name="Ding Z."/>
            <person name="Lai Q."/>
            <person name="Zeng R."/>
        </authorList>
    </citation>
    <scope>NUCLEOTIDE SEQUENCE [LARGE SCALE GENOMIC DNA]</scope>
    <source>
        <strain evidence="2">DSM 24597 / LMG 26175 / WPAGA1</strain>
    </source>
</reference>
<sequence>MDRKQLLEIFAQAHKFDGLPPLANKVIGAFYLTDNKYLSFDEIIELVESSKGAVSKVLKLLINIHRVQYIPDPKTPRKRLFYLDPKGGKGYIQEVVQGLNMQTEMIKQFQSMRSEHAAKDISELIQSTIAFNEETIKFLLKSSKKYYE</sequence>
<dbReference type="InterPro" id="IPR036388">
    <property type="entry name" value="WH-like_DNA-bd_sf"/>
</dbReference>
<dbReference type="OrthoDB" id="979032at2"/>
<evidence type="ECO:0000313" key="1">
    <source>
        <dbReference type="EMBL" id="OHX64549.1"/>
    </source>
</evidence>
<gene>
    <name evidence="1" type="ORF">NH26_23540</name>
</gene>
<name>A0A1S1YU52_FLAPC</name>
<dbReference type="RefSeq" id="WP_052431688.1">
    <property type="nucleotide sequence ID" value="NZ_JRYR02000002.1"/>
</dbReference>
<proteinExistence type="predicted"/>
<dbReference type="Proteomes" id="UP000179797">
    <property type="component" value="Unassembled WGS sequence"/>
</dbReference>
<keyword evidence="2" id="KW-1185">Reference proteome</keyword>
<dbReference type="SUPFAM" id="SSF46785">
    <property type="entry name" value="Winged helix' DNA-binding domain"/>
    <property type="match status" value="1"/>
</dbReference>
<dbReference type="AlphaFoldDB" id="A0A1S1YU52"/>
<protein>
    <recommendedName>
        <fullName evidence="3">HTH marR-type domain-containing protein</fullName>
    </recommendedName>
</protein>
<organism evidence="1 2">
    <name type="scientific">Flammeovirga pacifica</name>
    <dbReference type="NCBI Taxonomy" id="915059"/>
    <lineage>
        <taxon>Bacteria</taxon>
        <taxon>Pseudomonadati</taxon>
        <taxon>Bacteroidota</taxon>
        <taxon>Cytophagia</taxon>
        <taxon>Cytophagales</taxon>
        <taxon>Flammeovirgaceae</taxon>
        <taxon>Flammeovirga</taxon>
    </lineage>
</organism>
<dbReference type="Gene3D" id="1.10.10.10">
    <property type="entry name" value="Winged helix-like DNA-binding domain superfamily/Winged helix DNA-binding domain"/>
    <property type="match status" value="1"/>
</dbReference>
<evidence type="ECO:0000313" key="2">
    <source>
        <dbReference type="Proteomes" id="UP000179797"/>
    </source>
</evidence>
<accession>A0A1S1YU52</accession>
<evidence type="ECO:0008006" key="3">
    <source>
        <dbReference type="Google" id="ProtNLM"/>
    </source>
</evidence>
<dbReference type="InterPro" id="IPR036390">
    <property type="entry name" value="WH_DNA-bd_sf"/>
</dbReference>
<comment type="caution">
    <text evidence="1">The sequence shown here is derived from an EMBL/GenBank/DDBJ whole genome shotgun (WGS) entry which is preliminary data.</text>
</comment>